<dbReference type="EMBL" id="JYDJ01000034">
    <property type="protein sequence ID" value="KRX48046.1"/>
    <property type="molecule type" value="Genomic_DNA"/>
</dbReference>
<comment type="caution">
    <text evidence="1">The sequence shown here is derived from an EMBL/GenBank/DDBJ whole genome shotgun (WGS) entry which is preliminary data.</text>
</comment>
<protein>
    <submittedName>
        <fullName evidence="1">Uncharacterized protein</fullName>
    </submittedName>
</protein>
<evidence type="ECO:0000313" key="1">
    <source>
        <dbReference type="EMBL" id="KRX48046.1"/>
    </source>
</evidence>
<dbReference type="AlphaFoldDB" id="A0A0V0U9J2"/>
<keyword evidence="2" id="KW-1185">Reference proteome</keyword>
<proteinExistence type="predicted"/>
<gene>
    <name evidence="1" type="ORF">T05_15255</name>
</gene>
<dbReference type="Proteomes" id="UP000055048">
    <property type="component" value="Unassembled WGS sequence"/>
</dbReference>
<organism evidence="1 2">
    <name type="scientific">Trichinella murrelli</name>
    <dbReference type="NCBI Taxonomy" id="144512"/>
    <lineage>
        <taxon>Eukaryota</taxon>
        <taxon>Metazoa</taxon>
        <taxon>Ecdysozoa</taxon>
        <taxon>Nematoda</taxon>
        <taxon>Enoplea</taxon>
        <taxon>Dorylaimia</taxon>
        <taxon>Trichinellida</taxon>
        <taxon>Trichinellidae</taxon>
        <taxon>Trichinella</taxon>
    </lineage>
</organism>
<evidence type="ECO:0000313" key="2">
    <source>
        <dbReference type="Proteomes" id="UP000055048"/>
    </source>
</evidence>
<sequence>MMLIKCSIGKSVNQFAILISIRSDAYTEIQILLYTFIVVVLGKLELLDWKDLNLSQFFHIITAVDVKGSDGVASSELLLLLLSTPTRHKGQIALDCDHHHPCPVLCIQQEHFFLYLLTTEENNRKKQFAQFCKRVVIEAGGDAIVECQISSHS</sequence>
<reference evidence="1 2" key="1">
    <citation type="submission" date="2015-01" db="EMBL/GenBank/DDBJ databases">
        <title>Evolution of Trichinella species and genotypes.</title>
        <authorList>
            <person name="Korhonen P.K."/>
            <person name="Edoardo P."/>
            <person name="Giuseppe L.R."/>
            <person name="Gasser R.B."/>
        </authorList>
    </citation>
    <scope>NUCLEOTIDE SEQUENCE [LARGE SCALE GENOMIC DNA]</scope>
    <source>
        <strain evidence="1">ISS417</strain>
    </source>
</reference>
<accession>A0A0V0U9J2</accession>
<name>A0A0V0U9J2_9BILA</name>
<dbReference type="OrthoDB" id="10419269at2759"/>